<keyword evidence="1" id="KW-0677">Repeat</keyword>
<evidence type="ECO:0000313" key="6">
    <source>
        <dbReference type="Proteomes" id="UP000754883"/>
    </source>
</evidence>
<dbReference type="InterPro" id="IPR036770">
    <property type="entry name" value="Ankyrin_rpt-contain_sf"/>
</dbReference>
<protein>
    <submittedName>
        <fullName evidence="5">Uncharacterized protein</fullName>
    </submittedName>
</protein>
<feature type="repeat" description="ANK" evidence="3">
    <location>
        <begin position="74"/>
        <end position="109"/>
    </location>
</feature>
<sequence length="261" mass="28263">MELPKGSSPLLHAIRQGHPTTIAEFFLSRGADIHATLGKDKKTALHLAASRGNVGLLRNLIRRGANLEARTKNKGETPLLAAVRHTSSDCWKAVRVLLNAGANIESRRKDGQNILHLVASVGSIPVLRRALRHGLDPDSLTPLAIAAKYGELQLISILLRWGASIDARCNKNYTPLHVAAAQGPWQNVGLLVENGASLDLLNSRGYSPLQEARNHDRKAAETILLLAGAAENSRSEKASSRKRPAPDSSDEADDKIRRYGN</sequence>
<dbReference type="SMART" id="SM00248">
    <property type="entry name" value="ANK"/>
    <property type="match status" value="6"/>
</dbReference>
<evidence type="ECO:0000256" key="3">
    <source>
        <dbReference type="PROSITE-ProRule" id="PRU00023"/>
    </source>
</evidence>
<evidence type="ECO:0000256" key="2">
    <source>
        <dbReference type="ARBA" id="ARBA00023043"/>
    </source>
</evidence>
<keyword evidence="2 3" id="KW-0040">ANK repeat</keyword>
<feature type="repeat" description="ANK" evidence="3">
    <location>
        <begin position="5"/>
        <end position="38"/>
    </location>
</feature>
<dbReference type="Pfam" id="PF13857">
    <property type="entry name" value="Ank_5"/>
    <property type="match status" value="1"/>
</dbReference>
<reference evidence="6" key="1">
    <citation type="submission" date="2019-06" db="EMBL/GenBank/DDBJ databases">
        <authorList>
            <person name="Broberg M."/>
        </authorList>
    </citation>
    <scope>NUCLEOTIDE SEQUENCE [LARGE SCALE GENOMIC DNA]</scope>
</reference>
<gene>
    <name evidence="5" type="ORF">CBYS24578_00010235</name>
</gene>
<keyword evidence="6" id="KW-1185">Reference proteome</keyword>
<feature type="repeat" description="ANK" evidence="3">
    <location>
        <begin position="110"/>
        <end position="142"/>
    </location>
</feature>
<dbReference type="EMBL" id="CABFNO020001361">
    <property type="protein sequence ID" value="CAG9983228.1"/>
    <property type="molecule type" value="Genomic_DNA"/>
</dbReference>
<dbReference type="Pfam" id="PF12796">
    <property type="entry name" value="Ank_2"/>
    <property type="match status" value="1"/>
</dbReference>
<dbReference type="PROSITE" id="PS50088">
    <property type="entry name" value="ANK_REPEAT"/>
    <property type="match status" value="6"/>
</dbReference>
<comment type="caution">
    <text evidence="5">The sequence shown here is derived from an EMBL/GenBank/DDBJ whole genome shotgun (WGS) entry which is preliminary data.</text>
</comment>
<dbReference type="InterPro" id="IPR050889">
    <property type="entry name" value="Dendritic_Spine_Reg/Scaffold"/>
</dbReference>
<dbReference type="InterPro" id="IPR002110">
    <property type="entry name" value="Ankyrin_rpt"/>
</dbReference>
<dbReference type="PROSITE" id="PS50297">
    <property type="entry name" value="ANK_REP_REGION"/>
    <property type="match status" value="5"/>
</dbReference>
<evidence type="ECO:0000256" key="1">
    <source>
        <dbReference type="ARBA" id="ARBA00022737"/>
    </source>
</evidence>
<name>A0A9N9U995_9HYPO</name>
<dbReference type="SUPFAM" id="SSF48403">
    <property type="entry name" value="Ankyrin repeat"/>
    <property type="match status" value="1"/>
</dbReference>
<accession>A0A9N9U995</accession>
<organism evidence="5 6">
    <name type="scientific">Clonostachys byssicola</name>
    <dbReference type="NCBI Taxonomy" id="160290"/>
    <lineage>
        <taxon>Eukaryota</taxon>
        <taxon>Fungi</taxon>
        <taxon>Dikarya</taxon>
        <taxon>Ascomycota</taxon>
        <taxon>Pezizomycotina</taxon>
        <taxon>Sordariomycetes</taxon>
        <taxon>Hypocreomycetidae</taxon>
        <taxon>Hypocreales</taxon>
        <taxon>Bionectriaceae</taxon>
        <taxon>Clonostachys</taxon>
    </lineage>
</organism>
<dbReference type="Gene3D" id="1.25.40.20">
    <property type="entry name" value="Ankyrin repeat-containing domain"/>
    <property type="match status" value="1"/>
</dbReference>
<feature type="repeat" description="ANK" evidence="3">
    <location>
        <begin position="40"/>
        <end position="72"/>
    </location>
</feature>
<dbReference type="PRINTS" id="PR01415">
    <property type="entry name" value="ANKYRIN"/>
</dbReference>
<dbReference type="Proteomes" id="UP000754883">
    <property type="component" value="Unassembled WGS sequence"/>
</dbReference>
<proteinExistence type="predicted"/>
<dbReference type="OrthoDB" id="195446at2759"/>
<reference evidence="5 6" key="2">
    <citation type="submission" date="2021-10" db="EMBL/GenBank/DDBJ databases">
        <authorList>
            <person name="Piombo E."/>
        </authorList>
    </citation>
    <scope>NUCLEOTIDE SEQUENCE [LARGE SCALE GENOMIC DNA]</scope>
</reference>
<feature type="repeat" description="ANK" evidence="3">
    <location>
        <begin position="171"/>
        <end position="203"/>
    </location>
</feature>
<dbReference type="AlphaFoldDB" id="A0A9N9U995"/>
<dbReference type="PANTHER" id="PTHR24166:SF48">
    <property type="entry name" value="PROTEIN VAPYRIN"/>
    <property type="match status" value="1"/>
</dbReference>
<feature type="region of interest" description="Disordered" evidence="4">
    <location>
        <begin position="230"/>
        <end position="261"/>
    </location>
</feature>
<evidence type="ECO:0000313" key="5">
    <source>
        <dbReference type="EMBL" id="CAG9983228.1"/>
    </source>
</evidence>
<feature type="repeat" description="ANK" evidence="3">
    <location>
        <begin position="138"/>
        <end position="170"/>
    </location>
</feature>
<evidence type="ECO:0000256" key="4">
    <source>
        <dbReference type="SAM" id="MobiDB-lite"/>
    </source>
</evidence>
<dbReference type="PANTHER" id="PTHR24166">
    <property type="entry name" value="ROLLING PEBBLES, ISOFORM B"/>
    <property type="match status" value="1"/>
</dbReference>